<dbReference type="Gene3D" id="3.40.50.880">
    <property type="match status" value="1"/>
</dbReference>
<evidence type="ECO:0000313" key="3">
    <source>
        <dbReference type="Proteomes" id="UP000094828"/>
    </source>
</evidence>
<dbReference type="AlphaFoldDB" id="A0A1C3EHX4"/>
<dbReference type="PANTHER" id="PTHR40469:SF2">
    <property type="entry name" value="GALACTOSE-BINDING DOMAIN-LIKE SUPERFAMILY PROTEIN"/>
    <property type="match status" value="1"/>
</dbReference>
<dbReference type="SUPFAM" id="SSF52317">
    <property type="entry name" value="Class I glutamine amidotransferase-like"/>
    <property type="match status" value="1"/>
</dbReference>
<dbReference type="PANTHER" id="PTHR40469">
    <property type="entry name" value="SECRETED GLYCOSYL HYDROLASE"/>
    <property type="match status" value="1"/>
</dbReference>
<feature type="domain" description="ThuA-like" evidence="1">
    <location>
        <begin position="52"/>
        <end position="269"/>
    </location>
</feature>
<proteinExistence type="predicted"/>
<evidence type="ECO:0000313" key="2">
    <source>
        <dbReference type="EMBL" id="ODA32831.1"/>
    </source>
</evidence>
<organism evidence="2 3">
    <name type="scientific">Planctopirus hydrillae</name>
    <dbReference type="NCBI Taxonomy" id="1841610"/>
    <lineage>
        <taxon>Bacteria</taxon>
        <taxon>Pseudomonadati</taxon>
        <taxon>Planctomycetota</taxon>
        <taxon>Planctomycetia</taxon>
        <taxon>Planctomycetales</taxon>
        <taxon>Planctomycetaceae</taxon>
        <taxon>Planctopirus</taxon>
    </lineage>
</organism>
<dbReference type="STRING" id="1841610.A6X21_19245"/>
<dbReference type="Proteomes" id="UP000094828">
    <property type="component" value="Unassembled WGS sequence"/>
</dbReference>
<dbReference type="InterPro" id="IPR029010">
    <property type="entry name" value="ThuA-like"/>
</dbReference>
<protein>
    <submittedName>
        <fullName evidence="2">Heme-binding protein</fullName>
    </submittedName>
</protein>
<comment type="caution">
    <text evidence="2">The sequence shown here is derived from an EMBL/GenBank/DDBJ whole genome shotgun (WGS) entry which is preliminary data.</text>
</comment>
<dbReference type="InterPro" id="IPR029062">
    <property type="entry name" value="Class_I_gatase-like"/>
</dbReference>
<dbReference type="OrthoDB" id="7171409at2"/>
<reference evidence="2 3" key="1">
    <citation type="submission" date="2016-05" db="EMBL/GenBank/DDBJ databases">
        <title>Genomic and physiological characterization of Planctopirus sp. isolated from fresh water lake.</title>
        <authorList>
            <person name="Subhash Y."/>
            <person name="Ramana C."/>
        </authorList>
    </citation>
    <scope>NUCLEOTIDE SEQUENCE [LARGE SCALE GENOMIC DNA]</scope>
    <source>
        <strain evidence="2 3">JC280</strain>
    </source>
</reference>
<sequence>MRMDQSLNKTRAIWAIAMLACGVVAISLGNVASAQGEQPVAAKAGESVAPIRALLISGGCCHDYPRQGIIISKGLAQRARIQVDVVEEGDGKKDHQVSKYNEANWADGYDVIIHNECFGDVKDEAFIRKILKAHMEGKPAIFIHCSMHSYRNAGDIADGWRELIGVTSRRHENARPENVVNIMPQHPVMHGFPEKWTTPNGELYVIEKVWPNCTPLATAFGPQTKAEHPVIWVNTLGKTKVFGTTLGHHNETMLSEEWLGVVTRGVLWTVDKLQENGQPLPGYEGSGIVPIELPGLKPIPEKSLPATR</sequence>
<accession>A0A1C3EHX4</accession>
<keyword evidence="3" id="KW-1185">Reference proteome</keyword>
<dbReference type="Pfam" id="PF06283">
    <property type="entry name" value="ThuA"/>
    <property type="match status" value="1"/>
</dbReference>
<name>A0A1C3EHX4_9PLAN</name>
<evidence type="ECO:0000259" key="1">
    <source>
        <dbReference type="Pfam" id="PF06283"/>
    </source>
</evidence>
<gene>
    <name evidence="2" type="ORF">A6X21_19245</name>
</gene>
<dbReference type="EMBL" id="LYDR01000063">
    <property type="protein sequence ID" value="ODA32831.1"/>
    <property type="molecule type" value="Genomic_DNA"/>
</dbReference>